<dbReference type="Pfam" id="PF19952">
    <property type="entry name" value="DUF6414"/>
    <property type="match status" value="1"/>
</dbReference>
<dbReference type="RefSeq" id="WP_256305395.1">
    <property type="nucleotide sequence ID" value="NZ_JANHAW010000001.1"/>
</dbReference>
<accession>A0ABD6DWT1</accession>
<evidence type="ECO:0000313" key="2">
    <source>
        <dbReference type="Proteomes" id="UP001597092"/>
    </source>
</evidence>
<protein>
    <submittedName>
        <fullName evidence="1">Uncharacterized protein</fullName>
    </submittedName>
</protein>
<sequence length="277" mass="31748">MIGFGDLPDFVYIDEARVEQRLQFVNEGQIAELVETHTEDESKTSGGGLNIYKVLKYNREKSSGESDEVARTIQSTPVGQLAVFFGLLDDDVGVTDLKELSRKERAQLSDGDFVTVTGTIRESPIAKMMRIIDKYQIDIENWVDFSEEDIGIEAFQAELDDARGYYDMSMEGEVDGRYVFRLLSEDMTGIESGFPSKYKEYTVFGRIEHLFEGSEKEHHLSIFDEMGTRDRSERRDRKRRMKKMASDMSQFYDGNADESMFYIESPDILITPIAIFS</sequence>
<dbReference type="AlphaFoldDB" id="A0ABD6DWT1"/>
<keyword evidence="2" id="KW-1185">Reference proteome</keyword>
<evidence type="ECO:0000313" key="1">
    <source>
        <dbReference type="EMBL" id="MFD1686369.1"/>
    </source>
</evidence>
<dbReference type="Proteomes" id="UP001597092">
    <property type="component" value="Unassembled WGS sequence"/>
</dbReference>
<gene>
    <name evidence="1" type="ORF">ACFSAS_12170</name>
</gene>
<reference evidence="1 2" key="1">
    <citation type="journal article" date="2019" name="Int. J. Syst. Evol. Microbiol.">
        <title>The Global Catalogue of Microorganisms (GCM) 10K type strain sequencing project: providing services to taxonomists for standard genome sequencing and annotation.</title>
        <authorList>
            <consortium name="The Broad Institute Genomics Platform"/>
            <consortium name="The Broad Institute Genome Sequencing Center for Infectious Disease"/>
            <person name="Wu L."/>
            <person name="Ma J."/>
        </authorList>
    </citation>
    <scope>NUCLEOTIDE SEQUENCE [LARGE SCALE GENOMIC DNA]</scope>
    <source>
        <strain evidence="1 2">CGMCC 1.10387</strain>
    </source>
</reference>
<proteinExistence type="predicted"/>
<comment type="caution">
    <text evidence="1">The sequence shown here is derived from an EMBL/GenBank/DDBJ whole genome shotgun (WGS) entry which is preliminary data.</text>
</comment>
<dbReference type="InterPro" id="IPR045633">
    <property type="entry name" value="DUF6414"/>
</dbReference>
<organism evidence="1 2">
    <name type="scientific">Halobellus litoreus</name>
    <dbReference type="NCBI Taxonomy" id="755310"/>
    <lineage>
        <taxon>Archaea</taxon>
        <taxon>Methanobacteriati</taxon>
        <taxon>Methanobacteriota</taxon>
        <taxon>Stenosarchaea group</taxon>
        <taxon>Halobacteria</taxon>
        <taxon>Halobacteriales</taxon>
        <taxon>Haloferacaceae</taxon>
        <taxon>Halobellus</taxon>
    </lineage>
</organism>
<dbReference type="EMBL" id="JBHUDP010000004">
    <property type="protein sequence ID" value="MFD1686369.1"/>
    <property type="molecule type" value="Genomic_DNA"/>
</dbReference>
<name>A0ABD6DWT1_9EURY</name>